<dbReference type="PANTHER" id="PTHR30483">
    <property type="entry name" value="LEUCINE-SPECIFIC-BINDING PROTEIN"/>
    <property type="match status" value="1"/>
</dbReference>
<dbReference type="Proteomes" id="UP000247476">
    <property type="component" value="Unassembled WGS sequence"/>
</dbReference>
<dbReference type="InterPro" id="IPR028082">
    <property type="entry name" value="Peripla_BP_I"/>
</dbReference>
<comment type="similarity">
    <text evidence="1">Belongs to the leucine-binding protein family.</text>
</comment>
<dbReference type="Gene3D" id="3.40.50.2300">
    <property type="match status" value="2"/>
</dbReference>
<feature type="domain" description="Leucine-binding protein" evidence="4">
    <location>
        <begin position="46"/>
        <end position="383"/>
    </location>
</feature>
<feature type="chain" id="PRO_5038698503" evidence="3">
    <location>
        <begin position="21"/>
        <end position="394"/>
    </location>
</feature>
<dbReference type="EMBL" id="QJVJ01000006">
    <property type="protein sequence ID" value="PYI53794.1"/>
    <property type="molecule type" value="Genomic_DNA"/>
</dbReference>
<name>A0A2V5K781_9BACL</name>
<evidence type="ECO:0000256" key="2">
    <source>
        <dbReference type="ARBA" id="ARBA00022729"/>
    </source>
</evidence>
<keyword evidence="6" id="KW-1185">Reference proteome</keyword>
<dbReference type="OrthoDB" id="9783240at2"/>
<comment type="caution">
    <text evidence="5">The sequence shown here is derived from an EMBL/GenBank/DDBJ whole genome shotgun (WGS) entry which is preliminary data.</text>
</comment>
<evidence type="ECO:0000256" key="3">
    <source>
        <dbReference type="SAM" id="SignalP"/>
    </source>
</evidence>
<dbReference type="InterPro" id="IPR051010">
    <property type="entry name" value="BCAA_transport"/>
</dbReference>
<sequence>MRKMSMVAAGLLSASLFLSACGSGAGGSASPASGKNEGASAKPAETIKIGWFGPLTGATATDGTHSRDAALLAVEQFNKAGGLNGAKVELVAEDDQGKPEEALKAVQKLVSNDKVVAMVGGAYSGPTKTAAAKIQELKVPMVIAYAVHPEATKAGDYVNRVIYAGPIQGKAMADYAVNDLKKKNVAVLYVDIDYGKTIYGAFKEEAEKLGAKVAIERPFKMGDKDFSSILTAVKAANPDALYVVGYYNEAAAIVKQARETGIQAQLLGVDGFDSPKYLELGKTNTEGSTFTTSFYTSDTRPVVQSFVKAWQDKYKGEPDMLSSQSYDAATVVLEALKKVGADREKLKQAINETKELDGTSGKITFGKDHEVIKPVVFMTVKDGKFQFVKAKTYN</sequence>
<gene>
    <name evidence="5" type="ORF">DLM86_14640</name>
</gene>
<dbReference type="InterPro" id="IPR028081">
    <property type="entry name" value="Leu-bd"/>
</dbReference>
<evidence type="ECO:0000259" key="4">
    <source>
        <dbReference type="Pfam" id="PF13458"/>
    </source>
</evidence>
<dbReference type="CDD" id="cd19981">
    <property type="entry name" value="PBP1_ABC_HAAT-like"/>
    <property type="match status" value="1"/>
</dbReference>
<organism evidence="5 6">
    <name type="scientific">Paenibacillus flagellatus</name>
    <dbReference type="NCBI Taxonomy" id="2211139"/>
    <lineage>
        <taxon>Bacteria</taxon>
        <taxon>Bacillati</taxon>
        <taxon>Bacillota</taxon>
        <taxon>Bacilli</taxon>
        <taxon>Bacillales</taxon>
        <taxon>Paenibacillaceae</taxon>
        <taxon>Paenibacillus</taxon>
    </lineage>
</organism>
<dbReference type="PROSITE" id="PS51257">
    <property type="entry name" value="PROKAR_LIPOPROTEIN"/>
    <property type="match status" value="1"/>
</dbReference>
<dbReference type="Pfam" id="PF13458">
    <property type="entry name" value="Peripla_BP_6"/>
    <property type="match status" value="1"/>
</dbReference>
<dbReference type="RefSeq" id="WP_110840782.1">
    <property type="nucleotide sequence ID" value="NZ_QJVJ01000006.1"/>
</dbReference>
<protein>
    <submittedName>
        <fullName evidence="5">ABC transporter substrate-binding protein</fullName>
    </submittedName>
</protein>
<evidence type="ECO:0000313" key="5">
    <source>
        <dbReference type="EMBL" id="PYI53794.1"/>
    </source>
</evidence>
<evidence type="ECO:0000256" key="1">
    <source>
        <dbReference type="ARBA" id="ARBA00010062"/>
    </source>
</evidence>
<dbReference type="SUPFAM" id="SSF53822">
    <property type="entry name" value="Periplasmic binding protein-like I"/>
    <property type="match status" value="1"/>
</dbReference>
<evidence type="ECO:0000313" key="6">
    <source>
        <dbReference type="Proteomes" id="UP000247476"/>
    </source>
</evidence>
<feature type="signal peptide" evidence="3">
    <location>
        <begin position="1"/>
        <end position="20"/>
    </location>
</feature>
<dbReference type="PANTHER" id="PTHR30483:SF6">
    <property type="entry name" value="PERIPLASMIC BINDING PROTEIN OF ABC TRANSPORTER FOR NATURAL AMINO ACIDS"/>
    <property type="match status" value="1"/>
</dbReference>
<proteinExistence type="inferred from homology"/>
<keyword evidence="2 3" id="KW-0732">Signal</keyword>
<dbReference type="AlphaFoldDB" id="A0A2V5K781"/>
<accession>A0A2V5K781</accession>
<reference evidence="5 6" key="1">
    <citation type="submission" date="2018-05" db="EMBL/GenBank/DDBJ databases">
        <title>Paenibacillus flagellatus sp. nov., isolated from selenium mineral soil.</title>
        <authorList>
            <person name="Dai X."/>
        </authorList>
    </citation>
    <scope>NUCLEOTIDE SEQUENCE [LARGE SCALE GENOMIC DNA]</scope>
    <source>
        <strain evidence="5 6">DXL2</strain>
    </source>
</reference>